<comment type="caution">
    <text evidence="1">The sequence shown here is derived from an EMBL/GenBank/DDBJ whole genome shotgun (WGS) entry which is preliminary data.</text>
</comment>
<dbReference type="AlphaFoldDB" id="A0A318UPV1"/>
<evidence type="ECO:0000313" key="1">
    <source>
        <dbReference type="EMBL" id="PYF76135.1"/>
    </source>
</evidence>
<gene>
    <name evidence="1" type="ORF">B0O44_102691</name>
</gene>
<dbReference type="OrthoDB" id="1365333at2"/>
<evidence type="ECO:0000313" key="2">
    <source>
        <dbReference type="Proteomes" id="UP000248198"/>
    </source>
</evidence>
<name>A0A318UPV1_9SPHI</name>
<organism evidence="1 2">
    <name type="scientific">Pedobacter nutrimenti</name>
    <dbReference type="NCBI Taxonomy" id="1241337"/>
    <lineage>
        <taxon>Bacteria</taxon>
        <taxon>Pseudomonadati</taxon>
        <taxon>Bacteroidota</taxon>
        <taxon>Sphingobacteriia</taxon>
        <taxon>Sphingobacteriales</taxon>
        <taxon>Sphingobacteriaceae</taxon>
        <taxon>Pedobacter</taxon>
    </lineage>
</organism>
<protein>
    <submittedName>
        <fullName evidence="1">Uncharacterized protein</fullName>
    </submittedName>
</protein>
<dbReference type="Proteomes" id="UP000248198">
    <property type="component" value="Unassembled WGS sequence"/>
</dbReference>
<reference evidence="1 2" key="1">
    <citation type="submission" date="2018-06" db="EMBL/GenBank/DDBJ databases">
        <title>Genomic Encyclopedia of Archaeal and Bacterial Type Strains, Phase II (KMG-II): from individual species to whole genera.</title>
        <authorList>
            <person name="Goeker M."/>
        </authorList>
    </citation>
    <scope>NUCLEOTIDE SEQUENCE [LARGE SCALE GENOMIC DNA]</scope>
    <source>
        <strain evidence="1 2">DSM 27372</strain>
    </source>
</reference>
<dbReference type="RefSeq" id="WP_110829110.1">
    <property type="nucleotide sequence ID" value="NZ_QKLU01000002.1"/>
</dbReference>
<proteinExistence type="predicted"/>
<keyword evidence="2" id="KW-1185">Reference proteome</keyword>
<dbReference type="EMBL" id="QKLU01000002">
    <property type="protein sequence ID" value="PYF76135.1"/>
    <property type="molecule type" value="Genomic_DNA"/>
</dbReference>
<sequence length="148" mass="16927">MTCEDLRVILNGNAACFSNASSAIENGKKFIFNNVSGKTICRVRVDNCLIVDQTIKKCDFLFHIEEDGKYYLVELKGVDVDTAIKQIESTFDIVNRQIKASAHSYTGIIVSSAVPQAAHQKFKNLQDKLYRDKKLMIKRKQHHYEERI</sequence>
<accession>A0A318UPV1</accession>